<accession>A0A4Y9ZHV9</accession>
<evidence type="ECO:0000313" key="2">
    <source>
        <dbReference type="Proteomes" id="UP000298061"/>
    </source>
</evidence>
<protein>
    <submittedName>
        <fullName evidence="1">Uncharacterized protein</fullName>
    </submittedName>
</protein>
<gene>
    <name evidence="1" type="ORF">EWM64_g9790</name>
</gene>
<dbReference type="Proteomes" id="UP000298061">
    <property type="component" value="Unassembled WGS sequence"/>
</dbReference>
<dbReference type="AlphaFoldDB" id="A0A4Y9ZHV9"/>
<name>A0A4Y9ZHV9_9AGAM</name>
<comment type="caution">
    <text evidence="1">The sequence shown here is derived from an EMBL/GenBank/DDBJ whole genome shotgun (WGS) entry which is preliminary data.</text>
</comment>
<dbReference type="OrthoDB" id="3310693at2759"/>
<dbReference type="EMBL" id="SFCI01002217">
    <property type="protein sequence ID" value="TFY74222.1"/>
    <property type="molecule type" value="Genomic_DNA"/>
</dbReference>
<proteinExistence type="predicted"/>
<sequence>MAPPVQKGAAFFDDLLKDKDAEFAKRVKEVVGEEDPTPGSLFVKANNGTLVFQTDVVVGTGNCDKKGAGNFSGNALQSHVQGGTFKLWLTPTTAKLELYDNSGSLLDTYNGGGSQVGLTTTATTPWEGDWN</sequence>
<reference evidence="1 2" key="1">
    <citation type="submission" date="2019-02" db="EMBL/GenBank/DDBJ databases">
        <title>Genome sequencing of the rare red list fungi Hericium alpestre (H. flagellum).</title>
        <authorList>
            <person name="Buettner E."/>
            <person name="Kellner H."/>
        </authorList>
    </citation>
    <scope>NUCLEOTIDE SEQUENCE [LARGE SCALE GENOMIC DNA]</scope>
    <source>
        <strain evidence="1 2">DSM 108284</strain>
    </source>
</reference>
<organism evidence="1 2">
    <name type="scientific">Hericium alpestre</name>
    <dbReference type="NCBI Taxonomy" id="135208"/>
    <lineage>
        <taxon>Eukaryota</taxon>
        <taxon>Fungi</taxon>
        <taxon>Dikarya</taxon>
        <taxon>Basidiomycota</taxon>
        <taxon>Agaricomycotina</taxon>
        <taxon>Agaricomycetes</taxon>
        <taxon>Russulales</taxon>
        <taxon>Hericiaceae</taxon>
        <taxon>Hericium</taxon>
    </lineage>
</organism>
<keyword evidence="2" id="KW-1185">Reference proteome</keyword>
<evidence type="ECO:0000313" key="1">
    <source>
        <dbReference type="EMBL" id="TFY74222.1"/>
    </source>
</evidence>